<organism evidence="1 2">
    <name type="scientific">Chitinophaga terrae</name>
    <name type="common">ex Kim and Jung 2007</name>
    <dbReference type="NCBI Taxonomy" id="408074"/>
    <lineage>
        <taxon>Bacteria</taxon>
        <taxon>Pseudomonadati</taxon>
        <taxon>Bacteroidota</taxon>
        <taxon>Chitinophagia</taxon>
        <taxon>Chitinophagales</taxon>
        <taxon>Chitinophagaceae</taxon>
        <taxon>Chitinophaga</taxon>
    </lineage>
</organism>
<keyword evidence="2" id="KW-1185">Reference proteome</keyword>
<dbReference type="AlphaFoldDB" id="A0A1H4EK55"/>
<dbReference type="RefSeq" id="WP_089763485.1">
    <property type="nucleotide sequence ID" value="NZ_BKAT01000032.1"/>
</dbReference>
<proteinExistence type="predicted"/>
<name>A0A1H4EK55_9BACT</name>
<gene>
    <name evidence="1" type="ORF">SAMN05660909_03775</name>
</gene>
<accession>A0A1H4EK55</accession>
<dbReference type="PROSITE" id="PS51257">
    <property type="entry name" value="PROKAR_LIPOPROTEIN"/>
    <property type="match status" value="1"/>
</dbReference>
<sequence>MKLLFVTLIPISIILLSCTKSTNKSKVKYHIAEKNITIKVVDNENKGTRTFILPDGKKIQTKIPEIKDTSSKDLSYSGVHIKSELFEDPENLLQQVIDSNSSGPTLPR</sequence>
<reference evidence="2" key="1">
    <citation type="submission" date="2016-10" db="EMBL/GenBank/DDBJ databases">
        <authorList>
            <person name="Varghese N."/>
            <person name="Submissions S."/>
        </authorList>
    </citation>
    <scope>NUCLEOTIDE SEQUENCE [LARGE SCALE GENOMIC DNA]</scope>
    <source>
        <strain evidence="2">DSM 23920</strain>
    </source>
</reference>
<dbReference type="STRING" id="408074.SAMN05660909_03775"/>
<dbReference type="EMBL" id="FNRL01000019">
    <property type="protein sequence ID" value="SEA85454.1"/>
    <property type="molecule type" value="Genomic_DNA"/>
</dbReference>
<evidence type="ECO:0000313" key="2">
    <source>
        <dbReference type="Proteomes" id="UP000199656"/>
    </source>
</evidence>
<protein>
    <submittedName>
        <fullName evidence="1">Uncharacterized protein</fullName>
    </submittedName>
</protein>
<evidence type="ECO:0000313" key="1">
    <source>
        <dbReference type="EMBL" id="SEA85454.1"/>
    </source>
</evidence>
<dbReference type="Proteomes" id="UP000199656">
    <property type="component" value="Unassembled WGS sequence"/>
</dbReference>